<dbReference type="RefSeq" id="WP_012659206.1">
    <property type="nucleotide sequence ID" value="NC_012028.1"/>
</dbReference>
<protein>
    <submittedName>
        <fullName evidence="3">Uncharacterized protein</fullName>
    </submittedName>
</protein>
<dbReference type="GeneID" id="42369485"/>
<evidence type="ECO:0000313" key="3">
    <source>
        <dbReference type="EMBL" id="ACM58388.1"/>
    </source>
</evidence>
<reference evidence="3 4" key="1">
    <citation type="journal article" date="2016" name="Stand. Genomic Sci.">
        <title>Complete genome sequence of the Antarctic Halorubrum lacusprofundi type strain ACAM 34.</title>
        <authorList>
            <person name="Anderson I.J."/>
            <person name="DasSarma P."/>
            <person name="Lucas S."/>
            <person name="Copeland A."/>
            <person name="Lapidus A."/>
            <person name="Del Rio T.G."/>
            <person name="Tice H."/>
            <person name="Dalin E."/>
            <person name="Bruce D.C."/>
            <person name="Goodwin L."/>
            <person name="Pitluck S."/>
            <person name="Sims D."/>
            <person name="Brettin T.S."/>
            <person name="Detter J.C."/>
            <person name="Han C.S."/>
            <person name="Larimer F."/>
            <person name="Hauser L."/>
            <person name="Land M."/>
            <person name="Ivanova N."/>
            <person name="Richardson P."/>
            <person name="Cavicchioli R."/>
            <person name="DasSarma S."/>
            <person name="Woese C.R."/>
            <person name="Kyrpides N.C."/>
        </authorList>
    </citation>
    <scope>NUCLEOTIDE SEQUENCE [LARGE SCALE GENOMIC DNA]</scope>
    <source>
        <strain evidence="4">ATCC 49239 / DSM 5036 / JCM 8891 / ACAM 34</strain>
    </source>
</reference>
<evidence type="ECO:0000256" key="1">
    <source>
        <dbReference type="SAM" id="MobiDB-lite"/>
    </source>
</evidence>
<feature type="transmembrane region" description="Helical" evidence="2">
    <location>
        <begin position="20"/>
        <end position="41"/>
    </location>
</feature>
<name>B9LVZ8_HALLT</name>
<feature type="compositionally biased region" description="Acidic residues" evidence="1">
    <location>
        <begin position="376"/>
        <end position="402"/>
    </location>
</feature>
<evidence type="ECO:0000256" key="2">
    <source>
        <dbReference type="SAM" id="Phobius"/>
    </source>
</evidence>
<gene>
    <name evidence="3" type="ordered locus">Hlac_2821</name>
</gene>
<feature type="region of interest" description="Disordered" evidence="1">
    <location>
        <begin position="370"/>
        <end position="413"/>
    </location>
</feature>
<keyword evidence="2" id="KW-1133">Transmembrane helix</keyword>
<dbReference type="Pfam" id="PF17231">
    <property type="entry name" value="DUF5305"/>
    <property type="match status" value="1"/>
</dbReference>
<keyword evidence="4" id="KW-1185">Reference proteome</keyword>
<feature type="transmembrane region" description="Helical" evidence="2">
    <location>
        <begin position="256"/>
        <end position="277"/>
    </location>
</feature>
<sequence>MGSSLYLLRVKSAVADSGIAIAVGLLLMCILSAVIVSTGVITPVSNYSPTVLLSDDATESPSETEHLITQANDVDARVSHSTAAYTSGQQLRNEHAYPLGAVDNVTVIGSSKGEAATVTQQELVLAYQATLPGESSAFWSDTTVLAEQSFEDYSEGEVVRVQDTINISDVEQRQESLQDDFGGDVNVETMVLVRTQYEYTHPGKTTDPGDDTVISKSAEHTNKISFTEQLFVLPNTAEETSSTTGGEQSSQSNGGLLNILLIALTVMSGIGAVYSIVGARRYDSEHVRFELDEARHEEWVTIIDRFKDSSASTTSRVRSLSDLVDLAIDKHDRVVYCCTEHKYYFVDGDVQYEYEPDVYPSYANTFGDVVTPQATTDEEEQADTVESDPETDSTTEPQEEDTDHPSNDDPPET</sequence>
<accession>B9LVZ8</accession>
<dbReference type="EMBL" id="CP001366">
    <property type="protein sequence ID" value="ACM58388.1"/>
    <property type="molecule type" value="Genomic_DNA"/>
</dbReference>
<dbReference type="KEGG" id="hla:Hlac_2821"/>
<organism evidence="3 4">
    <name type="scientific">Halorubrum lacusprofundi (strain ATCC 49239 / DSM 5036 / JCM 8891 / ACAM 34)</name>
    <dbReference type="NCBI Taxonomy" id="416348"/>
    <lineage>
        <taxon>Archaea</taxon>
        <taxon>Methanobacteriati</taxon>
        <taxon>Methanobacteriota</taxon>
        <taxon>Stenosarchaea group</taxon>
        <taxon>Halobacteria</taxon>
        <taxon>Halobacteriales</taxon>
        <taxon>Haloferacaceae</taxon>
        <taxon>Halorubrum</taxon>
    </lineage>
</organism>
<evidence type="ECO:0000313" key="4">
    <source>
        <dbReference type="Proteomes" id="UP000000740"/>
    </source>
</evidence>
<dbReference type="AlphaFoldDB" id="B9LVZ8"/>
<dbReference type="InterPro" id="IPR035185">
    <property type="entry name" value="DUF5305"/>
</dbReference>
<dbReference type="eggNOG" id="arCOG04474">
    <property type="taxonomic scope" value="Archaea"/>
</dbReference>
<dbReference type="Proteomes" id="UP000000740">
    <property type="component" value="Chromosome 2"/>
</dbReference>
<keyword evidence="2" id="KW-0472">Membrane</keyword>
<keyword evidence="2" id="KW-0812">Transmembrane</keyword>
<proteinExistence type="predicted"/>
<dbReference type="HOGENOM" id="CLU_664995_0_0_2"/>